<dbReference type="RefSeq" id="XP_018066309.1">
    <property type="nucleotide sequence ID" value="XM_018215703.1"/>
</dbReference>
<name>A0A194WWA7_MOLSC</name>
<dbReference type="EMBL" id="KQ947425">
    <property type="protein sequence ID" value="KUJ11954.1"/>
    <property type="molecule type" value="Genomic_DNA"/>
</dbReference>
<dbReference type="GeneID" id="28825429"/>
<feature type="transmembrane region" description="Helical" evidence="1">
    <location>
        <begin position="168"/>
        <end position="188"/>
    </location>
</feature>
<organism evidence="2 3">
    <name type="scientific">Mollisia scopiformis</name>
    <name type="common">Conifer needle endophyte fungus</name>
    <name type="synonym">Phialocephala scopiformis</name>
    <dbReference type="NCBI Taxonomy" id="149040"/>
    <lineage>
        <taxon>Eukaryota</taxon>
        <taxon>Fungi</taxon>
        <taxon>Dikarya</taxon>
        <taxon>Ascomycota</taxon>
        <taxon>Pezizomycotina</taxon>
        <taxon>Leotiomycetes</taxon>
        <taxon>Helotiales</taxon>
        <taxon>Mollisiaceae</taxon>
        <taxon>Mollisia</taxon>
    </lineage>
</organism>
<proteinExistence type="predicted"/>
<dbReference type="AlphaFoldDB" id="A0A194WWA7"/>
<evidence type="ECO:0000313" key="3">
    <source>
        <dbReference type="Proteomes" id="UP000070700"/>
    </source>
</evidence>
<keyword evidence="1" id="KW-1133">Transmembrane helix</keyword>
<feature type="transmembrane region" description="Helical" evidence="1">
    <location>
        <begin position="139"/>
        <end position="162"/>
    </location>
</feature>
<protein>
    <submittedName>
        <fullName evidence="2">Uncharacterized protein</fullName>
    </submittedName>
</protein>
<dbReference type="KEGG" id="psco:LY89DRAFT_688438"/>
<keyword evidence="1" id="KW-0472">Membrane</keyword>
<reference evidence="2 3" key="1">
    <citation type="submission" date="2015-10" db="EMBL/GenBank/DDBJ databases">
        <title>Full genome of DAOMC 229536 Phialocephala scopiformis, a fungal endophyte of spruce producing the potent anti-insectan compound rugulosin.</title>
        <authorList>
            <consortium name="DOE Joint Genome Institute"/>
            <person name="Walker A.K."/>
            <person name="Frasz S.L."/>
            <person name="Seifert K.A."/>
            <person name="Miller J.D."/>
            <person name="Mondo S.J."/>
            <person name="Labutti K."/>
            <person name="Lipzen A."/>
            <person name="Dockter R."/>
            <person name="Kennedy M."/>
            <person name="Grigoriev I.V."/>
            <person name="Spatafora J.W."/>
        </authorList>
    </citation>
    <scope>NUCLEOTIDE SEQUENCE [LARGE SCALE GENOMIC DNA]</scope>
    <source>
        <strain evidence="2 3">CBS 120377</strain>
    </source>
</reference>
<keyword evidence="3" id="KW-1185">Reference proteome</keyword>
<evidence type="ECO:0000256" key="1">
    <source>
        <dbReference type="SAM" id="Phobius"/>
    </source>
</evidence>
<sequence>MSNFENPRMQALVGLSVTSFCTLAFHACAKSLTTSESVTAPPPAWPSTQNSHLEDSQFNTLVITLETLARSIAQVNSSIHSRIDHEFSLLQKQASCQKTPPPSMGPNDGIYILMSFIGMAWFFGMCVSCNGMYNISEKFMLKVLFTAVWCANLGLLVVVFFAEGMKCYVFILAAVWPVQVVMGLRVWLVSESEVGKMVGKVGEKEKEKLLMLEELEKLEKLKKMKTVNS</sequence>
<evidence type="ECO:0000313" key="2">
    <source>
        <dbReference type="EMBL" id="KUJ11954.1"/>
    </source>
</evidence>
<feature type="transmembrane region" description="Helical" evidence="1">
    <location>
        <begin position="109"/>
        <end position="127"/>
    </location>
</feature>
<dbReference type="OrthoDB" id="3549463at2759"/>
<accession>A0A194WWA7</accession>
<keyword evidence="1" id="KW-0812">Transmembrane</keyword>
<dbReference type="Proteomes" id="UP000070700">
    <property type="component" value="Unassembled WGS sequence"/>
</dbReference>
<gene>
    <name evidence="2" type="ORF">LY89DRAFT_688438</name>
</gene>
<dbReference type="InParanoid" id="A0A194WWA7"/>